<sequence>MTDITSATIAILATDGFEKSELFEPRRQLGEAGANVVIVSPGKSEIRSWDKDDWGESIAVDRQLADVSPEDFDALVLPGGQINPDVLRADKDAVSFVKAFFDTGKTLAAICHAPWLLVEADVIRDREVTSFHSIRRDVENAGGLWRDEPVVCDRAVVTSRNPGDLDAFCAKIIEEIREGRHKRKAA</sequence>
<proteinExistence type="inferred from homology"/>
<keyword evidence="4" id="KW-1185">Reference proteome</keyword>
<dbReference type="PANTHER" id="PTHR42733:SF12">
    <property type="entry name" value="PROTEINASE"/>
    <property type="match status" value="1"/>
</dbReference>
<name>A0A8J6YSY5_9RHOB</name>
<comment type="similarity">
    <text evidence="1">Belongs to the peptidase C56 family.</text>
</comment>
<dbReference type="AlphaFoldDB" id="A0A8J6YSY5"/>
<evidence type="ECO:0000259" key="2">
    <source>
        <dbReference type="Pfam" id="PF01965"/>
    </source>
</evidence>
<dbReference type="Gene3D" id="3.40.50.880">
    <property type="match status" value="1"/>
</dbReference>
<dbReference type="Proteomes" id="UP000609121">
    <property type="component" value="Unassembled WGS sequence"/>
</dbReference>
<feature type="domain" description="DJ-1/PfpI" evidence="2">
    <location>
        <begin position="8"/>
        <end position="175"/>
    </location>
</feature>
<organism evidence="3 4">
    <name type="scientific">Mangrovicoccus algicola</name>
    <dbReference type="NCBI Taxonomy" id="2771008"/>
    <lineage>
        <taxon>Bacteria</taxon>
        <taxon>Pseudomonadati</taxon>
        <taxon>Pseudomonadota</taxon>
        <taxon>Alphaproteobacteria</taxon>
        <taxon>Rhodobacterales</taxon>
        <taxon>Paracoccaceae</taxon>
        <taxon>Mangrovicoccus</taxon>
    </lineage>
</organism>
<dbReference type="CDD" id="cd03134">
    <property type="entry name" value="GATase1_PfpI_like"/>
    <property type="match status" value="1"/>
</dbReference>
<dbReference type="InterPro" id="IPR006286">
    <property type="entry name" value="C56_PfpI-like"/>
</dbReference>
<dbReference type="InterPro" id="IPR002818">
    <property type="entry name" value="DJ-1/PfpI"/>
</dbReference>
<dbReference type="NCBIfam" id="TIGR01382">
    <property type="entry name" value="PfpI"/>
    <property type="match status" value="1"/>
</dbReference>
<dbReference type="RefSeq" id="WP_193179221.1">
    <property type="nucleotide sequence ID" value="NZ_JACVXA010000005.1"/>
</dbReference>
<evidence type="ECO:0000313" key="4">
    <source>
        <dbReference type="Proteomes" id="UP000609121"/>
    </source>
</evidence>
<dbReference type="PROSITE" id="PS51276">
    <property type="entry name" value="PEPTIDASE_C56_PFPI"/>
    <property type="match status" value="1"/>
</dbReference>
<comment type="caution">
    <text evidence="3">The sequence shown here is derived from an EMBL/GenBank/DDBJ whole genome shotgun (WGS) entry which is preliminary data.</text>
</comment>
<gene>
    <name evidence="3" type="ORF">ICN82_02275</name>
</gene>
<keyword evidence="3" id="KW-0315">Glutamine amidotransferase</keyword>
<dbReference type="InterPro" id="IPR029062">
    <property type="entry name" value="Class_I_gatase-like"/>
</dbReference>
<evidence type="ECO:0000313" key="3">
    <source>
        <dbReference type="EMBL" id="MBE3637030.1"/>
    </source>
</evidence>
<dbReference type="PANTHER" id="PTHR42733">
    <property type="entry name" value="DJ-1 PROTEIN"/>
    <property type="match status" value="1"/>
</dbReference>
<dbReference type="EMBL" id="JACVXA010000005">
    <property type="protein sequence ID" value="MBE3637030.1"/>
    <property type="molecule type" value="Genomic_DNA"/>
</dbReference>
<reference evidence="3" key="1">
    <citation type="submission" date="2020-09" db="EMBL/GenBank/DDBJ databases">
        <title>A novel bacterium of genus Mangrovicoccus, isolated from South China Sea.</title>
        <authorList>
            <person name="Huang H."/>
            <person name="Mo K."/>
            <person name="Hu Y."/>
        </authorList>
    </citation>
    <scope>NUCLEOTIDE SEQUENCE</scope>
    <source>
        <strain evidence="3">HB182678</strain>
    </source>
</reference>
<protein>
    <submittedName>
        <fullName evidence="3">Type 1 glutamine amidotransferase</fullName>
    </submittedName>
</protein>
<dbReference type="Pfam" id="PF01965">
    <property type="entry name" value="DJ-1_PfpI"/>
    <property type="match status" value="1"/>
</dbReference>
<evidence type="ECO:0000256" key="1">
    <source>
        <dbReference type="ARBA" id="ARBA00008542"/>
    </source>
</evidence>
<accession>A0A8J6YSY5</accession>
<dbReference type="SUPFAM" id="SSF52317">
    <property type="entry name" value="Class I glutamine amidotransferase-like"/>
    <property type="match status" value="1"/>
</dbReference>